<comment type="caution">
    <text evidence="1">The sequence shown here is derived from an EMBL/GenBank/DDBJ whole genome shotgun (WGS) entry which is preliminary data.</text>
</comment>
<evidence type="ECO:0000313" key="2">
    <source>
        <dbReference type="Proteomes" id="UP000805193"/>
    </source>
</evidence>
<dbReference type="EMBL" id="JABSTQ010009093">
    <property type="protein sequence ID" value="KAG0433028.1"/>
    <property type="molecule type" value="Genomic_DNA"/>
</dbReference>
<organism evidence="1 2">
    <name type="scientific">Ixodes persulcatus</name>
    <name type="common">Taiga tick</name>
    <dbReference type="NCBI Taxonomy" id="34615"/>
    <lineage>
        <taxon>Eukaryota</taxon>
        <taxon>Metazoa</taxon>
        <taxon>Ecdysozoa</taxon>
        <taxon>Arthropoda</taxon>
        <taxon>Chelicerata</taxon>
        <taxon>Arachnida</taxon>
        <taxon>Acari</taxon>
        <taxon>Parasitiformes</taxon>
        <taxon>Ixodida</taxon>
        <taxon>Ixodoidea</taxon>
        <taxon>Ixodidae</taxon>
        <taxon>Ixodinae</taxon>
        <taxon>Ixodes</taxon>
    </lineage>
</organism>
<name>A0AC60QGR5_IXOPE</name>
<gene>
    <name evidence="1" type="ORF">HPB47_020303</name>
</gene>
<evidence type="ECO:0000313" key="1">
    <source>
        <dbReference type="EMBL" id="KAG0433028.1"/>
    </source>
</evidence>
<accession>A0AC60QGR5</accession>
<protein>
    <submittedName>
        <fullName evidence="1">Uncharacterized protein</fullName>
    </submittedName>
</protein>
<proteinExistence type="predicted"/>
<dbReference type="Proteomes" id="UP000805193">
    <property type="component" value="Unassembled WGS sequence"/>
</dbReference>
<sequence length="439" mass="50032">MDDTTLVISAVLIPRFTLQWVPDDDRDRVIQLLKTEVPRLPRREHNITSVPPATGVPEDFFGFEEEGHGRRDSEAQDVMLYLQSGDKDVKDVLKYPTLQGLGDDTLPLQSGGMVRRLRVKNGVAAEERNQSRTLKQAVPEDLIPGRPFQLPRYTTSSHSEAPDPPTPEHHIARSAQAFDQCHRSGIPLNLSGERLKLFPPPFYPPVPLPPLPRLPLESLFPKPTYNKSYADILVIQEAGGAFNLRSYDIFAQPSITHRRRGTADESTTPTMILTYLRKYLSTTQGVTTHVNIPAEEHARLKSRTQPRISLRFTDHSERFGRTQNTLLAAIIKTAPSNQLPSLSHYPTNPRTRLTDWPKARADLDTVDINTLSREAWSITICATIKQHSKDVVRREDQPHVDSHLLSLWDKRRALVKRWRHHKHNIILQARIQAFNYECE</sequence>
<keyword evidence="2" id="KW-1185">Reference proteome</keyword>
<reference evidence="1 2" key="1">
    <citation type="journal article" date="2020" name="Cell">
        <title>Large-Scale Comparative Analyses of Tick Genomes Elucidate Their Genetic Diversity and Vector Capacities.</title>
        <authorList>
            <consortium name="Tick Genome and Microbiome Consortium (TIGMIC)"/>
            <person name="Jia N."/>
            <person name="Wang J."/>
            <person name="Shi W."/>
            <person name="Du L."/>
            <person name="Sun Y."/>
            <person name="Zhan W."/>
            <person name="Jiang J.F."/>
            <person name="Wang Q."/>
            <person name="Zhang B."/>
            <person name="Ji P."/>
            <person name="Bell-Sakyi L."/>
            <person name="Cui X.M."/>
            <person name="Yuan T.T."/>
            <person name="Jiang B.G."/>
            <person name="Yang W.F."/>
            <person name="Lam T.T."/>
            <person name="Chang Q.C."/>
            <person name="Ding S.J."/>
            <person name="Wang X.J."/>
            <person name="Zhu J.G."/>
            <person name="Ruan X.D."/>
            <person name="Zhao L."/>
            <person name="Wei J.T."/>
            <person name="Ye R.Z."/>
            <person name="Que T.C."/>
            <person name="Du C.H."/>
            <person name="Zhou Y.H."/>
            <person name="Cheng J.X."/>
            <person name="Dai P.F."/>
            <person name="Guo W.B."/>
            <person name="Han X.H."/>
            <person name="Huang E.J."/>
            <person name="Li L.F."/>
            <person name="Wei W."/>
            <person name="Gao Y.C."/>
            <person name="Liu J.Z."/>
            <person name="Shao H.Z."/>
            <person name="Wang X."/>
            <person name="Wang C.C."/>
            <person name="Yang T.C."/>
            <person name="Huo Q.B."/>
            <person name="Li W."/>
            <person name="Chen H.Y."/>
            <person name="Chen S.E."/>
            <person name="Zhou L.G."/>
            <person name="Ni X.B."/>
            <person name="Tian J.H."/>
            <person name="Sheng Y."/>
            <person name="Liu T."/>
            <person name="Pan Y.S."/>
            <person name="Xia L.Y."/>
            <person name="Li J."/>
            <person name="Zhao F."/>
            <person name="Cao W.C."/>
        </authorList>
    </citation>
    <scope>NUCLEOTIDE SEQUENCE [LARGE SCALE GENOMIC DNA]</scope>
    <source>
        <strain evidence="1">Iper-2018</strain>
    </source>
</reference>